<feature type="region of interest" description="Disordered" evidence="4">
    <location>
        <begin position="1"/>
        <end position="38"/>
    </location>
</feature>
<dbReference type="AlphaFoldDB" id="A0A834G381"/>
<evidence type="ECO:0000256" key="4">
    <source>
        <dbReference type="SAM" id="MobiDB-lite"/>
    </source>
</evidence>
<dbReference type="SUPFAM" id="SSF74788">
    <property type="entry name" value="Cullin repeat-like"/>
    <property type="match status" value="1"/>
</dbReference>
<dbReference type="GO" id="GO:0006887">
    <property type="term" value="P:exocytosis"/>
    <property type="evidence" value="ECO:0007669"/>
    <property type="project" value="UniProtKB-KW"/>
</dbReference>
<proteinExistence type="inferred from homology"/>
<dbReference type="Gene3D" id="1.20.1280.170">
    <property type="entry name" value="Exocyst complex component Exo70"/>
    <property type="match status" value="1"/>
</dbReference>
<reference evidence="6" key="1">
    <citation type="submission" date="2019-11" db="EMBL/GenBank/DDBJ databases">
        <authorList>
            <person name="Liu Y."/>
            <person name="Hou J."/>
            <person name="Li T.-Q."/>
            <person name="Guan C.-H."/>
            <person name="Wu X."/>
            <person name="Wu H.-Z."/>
            <person name="Ling F."/>
            <person name="Zhang R."/>
            <person name="Shi X.-G."/>
            <person name="Ren J.-P."/>
            <person name="Chen E.-F."/>
            <person name="Sun J.-M."/>
        </authorList>
    </citation>
    <scope>NUCLEOTIDE SEQUENCE</scope>
    <source>
        <strain evidence="6">Adult_tree_wgs_1</strain>
        <tissue evidence="6">Leaves</tissue>
    </source>
</reference>
<comment type="caution">
    <text evidence="6">The sequence shown here is derived from an EMBL/GenBank/DDBJ whole genome shotgun (WGS) entry which is preliminary data.</text>
</comment>
<evidence type="ECO:0000256" key="1">
    <source>
        <dbReference type="ARBA" id="ARBA00006756"/>
    </source>
</evidence>
<organism evidence="6 7">
    <name type="scientific">Rhododendron simsii</name>
    <name type="common">Sims's rhododendron</name>
    <dbReference type="NCBI Taxonomy" id="118357"/>
    <lineage>
        <taxon>Eukaryota</taxon>
        <taxon>Viridiplantae</taxon>
        <taxon>Streptophyta</taxon>
        <taxon>Embryophyta</taxon>
        <taxon>Tracheophyta</taxon>
        <taxon>Spermatophyta</taxon>
        <taxon>Magnoliopsida</taxon>
        <taxon>eudicotyledons</taxon>
        <taxon>Gunneridae</taxon>
        <taxon>Pentapetalae</taxon>
        <taxon>asterids</taxon>
        <taxon>Ericales</taxon>
        <taxon>Ericaceae</taxon>
        <taxon>Ericoideae</taxon>
        <taxon>Rhodoreae</taxon>
        <taxon>Rhododendron</taxon>
    </lineage>
</organism>
<dbReference type="GO" id="GO:0000145">
    <property type="term" value="C:exocyst"/>
    <property type="evidence" value="ECO:0007669"/>
    <property type="project" value="InterPro"/>
</dbReference>
<evidence type="ECO:0000313" key="7">
    <source>
        <dbReference type="Proteomes" id="UP000626092"/>
    </source>
</evidence>
<evidence type="ECO:0000259" key="5">
    <source>
        <dbReference type="Pfam" id="PF03081"/>
    </source>
</evidence>
<dbReference type="EMBL" id="WJXA01000012">
    <property type="protein sequence ID" value="KAF7123422.1"/>
    <property type="molecule type" value="Genomic_DNA"/>
</dbReference>
<dbReference type="InterPro" id="IPR046364">
    <property type="entry name" value="Exo70_C"/>
</dbReference>
<sequence>MEKTYHPEKSGSFIGRHARRKSEVATTPKTSDVSDASYADTAWRETVEHVDDRDADEISLSIDQFTSTLSSIDRRSSPPDLPNEAVETFSKIIESKIVKYYSADGGNKFGKTEEEDARFLESVLRVFKLTSAFGDFEAGAVKTTSLDRMSVVLQRAMLFLEEEFRGLLEGPTDEDTMKEESDRCTLHETEPNKGEPEFPGYSAEAVARMGRITGAMVSAGYETECCQVYSIARRNAFTEALRCTEFNWVTIEEIQRMQWEALEGDISRWISAVKRCSTVLFPGERSLCDAVFSQNRAISNGLFSNLARAVIIQLLNFVDAVVLTRRSAEKLFKYLDMYEALRDLVPSIEDRASEESGGELRSEISAARDRIGEAAVYIFCDLENSIKGDAAKTPVPGGAIHPLTRYVMNYLKYAGEYKDTLEQIFQTNHILAGSLSSTTKSDKTHNLDKSTSPFSMQLITVVELLDENLEAKSRLYRDPSLRYIFLMNNGRYINQKIKGSTEILQSVGDTWYRMRSTAVRQYHKNYQRETWGRLLQCIGHDGCQVNGKVYKPVVKEKFKNFNMLFEEIHKTQSTWVVNDDQLQSELRVSISAVVIPAYRSFLGRFRQYLESGSGKQSEKYIKYQSDDIELMIEGLFDGNPNSMGRRRT</sequence>
<dbReference type="PANTHER" id="PTHR12542:SF176">
    <property type="entry name" value="EXOCYST SUBUNIT EXO70 FAMILY PROTEIN"/>
    <property type="match status" value="1"/>
</dbReference>
<dbReference type="Proteomes" id="UP000626092">
    <property type="component" value="Unassembled WGS sequence"/>
</dbReference>
<accession>A0A834G381</accession>
<keyword evidence="7" id="KW-1185">Reference proteome</keyword>
<feature type="domain" description="Exocyst complex subunit Exo70 C-terminal" evidence="5">
    <location>
        <begin position="267"/>
        <end position="633"/>
    </location>
</feature>
<dbReference type="InterPro" id="IPR004140">
    <property type="entry name" value="Exo70"/>
</dbReference>
<comment type="similarity">
    <text evidence="1 3">Belongs to the EXO70 family.</text>
</comment>
<keyword evidence="3" id="KW-0653">Protein transport</keyword>
<dbReference type="OrthoDB" id="1922221at2759"/>
<evidence type="ECO:0000256" key="3">
    <source>
        <dbReference type="RuleBase" id="RU365026"/>
    </source>
</evidence>
<evidence type="ECO:0000256" key="2">
    <source>
        <dbReference type="ARBA" id="ARBA00022448"/>
    </source>
</evidence>
<evidence type="ECO:0000313" key="6">
    <source>
        <dbReference type="EMBL" id="KAF7123422.1"/>
    </source>
</evidence>
<keyword evidence="2 3" id="KW-0813">Transport</keyword>
<dbReference type="Pfam" id="PF03081">
    <property type="entry name" value="Exo70_C"/>
    <property type="match status" value="1"/>
</dbReference>
<dbReference type="GO" id="GO:0005546">
    <property type="term" value="F:phosphatidylinositol-4,5-bisphosphate binding"/>
    <property type="evidence" value="ECO:0007669"/>
    <property type="project" value="InterPro"/>
</dbReference>
<dbReference type="GO" id="GO:0015031">
    <property type="term" value="P:protein transport"/>
    <property type="evidence" value="ECO:0007669"/>
    <property type="project" value="UniProtKB-KW"/>
</dbReference>
<comment type="function">
    <text evidence="3">Component of the exocyst complex.</text>
</comment>
<feature type="compositionally biased region" description="Polar residues" evidence="4">
    <location>
        <begin position="24"/>
        <end position="34"/>
    </location>
</feature>
<protein>
    <recommendedName>
        <fullName evidence="3">Exocyst subunit Exo70 family protein</fullName>
    </recommendedName>
</protein>
<dbReference type="PANTHER" id="PTHR12542">
    <property type="entry name" value="EXOCYST COMPLEX PROTEIN EXO70"/>
    <property type="match status" value="1"/>
</dbReference>
<name>A0A834G381_RHOSS</name>
<dbReference type="Pfam" id="PF20669">
    <property type="entry name" value="Exo70_N"/>
    <property type="match status" value="1"/>
</dbReference>
<gene>
    <name evidence="6" type="ORF">RHSIM_Rhsim12G0022700</name>
</gene>
<dbReference type="InterPro" id="IPR016159">
    <property type="entry name" value="Cullin_repeat-like_dom_sf"/>
</dbReference>
<keyword evidence="3" id="KW-0268">Exocytosis</keyword>